<keyword evidence="1" id="KW-0479">Metal-binding</keyword>
<accession>A0A1S3ULE9</accession>
<feature type="domain" description="Dof-type" evidence="11">
    <location>
        <begin position="138"/>
        <end position="192"/>
    </location>
</feature>
<proteinExistence type="predicted"/>
<dbReference type="OrthoDB" id="1927254at2759"/>
<feature type="chain" id="PRO_5010814606" evidence="10">
    <location>
        <begin position="19"/>
        <end position="469"/>
    </location>
</feature>
<gene>
    <name evidence="13 14" type="primary">LOC106766686</name>
</gene>
<evidence type="ECO:0000256" key="2">
    <source>
        <dbReference type="ARBA" id="ARBA00022771"/>
    </source>
</evidence>
<evidence type="ECO:0000256" key="8">
    <source>
        <dbReference type="PROSITE-ProRule" id="PRU00071"/>
    </source>
</evidence>
<dbReference type="InterPro" id="IPR003851">
    <property type="entry name" value="Znf_Dof"/>
</dbReference>
<dbReference type="InterPro" id="IPR045174">
    <property type="entry name" value="Dof"/>
</dbReference>
<sequence>MILLHLRLLLLLHLPLLPRNLPLQHNNTKNTRTIQLLMGVFKSCKSFLLGIVSIQSNSGPAAISVEPLTKELTSLKDDDASSHETTEDLKSAVSGILENPKTPSAETETSLQKSPENEEQSETSASEEKTPKKPDKILPCPRCNSMDTKFCYYNNYNVNQPRHFCKNCQRYWTAGGTMRNVPVGAGRRKNKNTSAAAVSHYRQILMPEAFQGATLNASSGLHNALLGNGAAVLTFGPDTPLCDTMSSVLNIAERAQSCVSNGFHATEPNGSVDGCGHSTGVSVSTTSNSSHASSHESVDKRVEGFTPQLSYFPGAPWPYPMPPPTFCQPRYPLSFYTTPAYWSCMPPSWNMSCMSSQSSVSNTVSAPILGKHSRNGNIITPSNKQKEIHNSSEHNFLIPKTLRIDDPGEAAKSSMWSKLGTKNDRASSGGLFQAFPPKGNEMNHRVEASPQLQANPAALSRSLTFHERT</sequence>
<dbReference type="GeneID" id="106766686"/>
<keyword evidence="12" id="KW-1185">Reference proteome</keyword>
<reference evidence="12" key="1">
    <citation type="journal article" date="2014" name="Nat. Commun.">
        <title>Genome sequence of mungbean and insights into evolution within Vigna species.</title>
        <authorList>
            <person name="Kang Y.J."/>
            <person name="Kim S.K."/>
            <person name="Kim M.Y."/>
            <person name="Lestari P."/>
            <person name="Kim K.H."/>
            <person name="Ha B.K."/>
            <person name="Jun T.H."/>
            <person name="Hwang W.J."/>
            <person name="Lee T."/>
            <person name="Lee J."/>
            <person name="Shim S."/>
            <person name="Yoon M.Y."/>
            <person name="Jang Y.E."/>
            <person name="Han K.S."/>
            <person name="Taeprayoon P."/>
            <person name="Yoon N."/>
            <person name="Somta P."/>
            <person name="Tanya P."/>
            <person name="Kim K.S."/>
            <person name="Gwag J.G."/>
            <person name="Moon J.K."/>
            <person name="Lee Y.H."/>
            <person name="Park B.S."/>
            <person name="Bombarely A."/>
            <person name="Doyle J.J."/>
            <person name="Jackson S.A."/>
            <person name="Schafleitner R."/>
            <person name="Srinives P."/>
            <person name="Varshney R.K."/>
            <person name="Lee S.H."/>
        </authorList>
    </citation>
    <scope>NUCLEOTIDE SEQUENCE [LARGE SCALE GENOMIC DNA]</scope>
    <source>
        <strain evidence="12">cv. VC1973A</strain>
    </source>
</reference>
<organism evidence="13">
    <name type="scientific">Vigna radiata var. radiata</name>
    <name type="common">Mung bean</name>
    <name type="synonym">Phaseolus aureus</name>
    <dbReference type="NCBI Taxonomy" id="3916"/>
    <lineage>
        <taxon>Eukaryota</taxon>
        <taxon>Viridiplantae</taxon>
        <taxon>Streptophyta</taxon>
        <taxon>Embryophyta</taxon>
        <taxon>Tracheophyta</taxon>
        <taxon>Spermatophyta</taxon>
        <taxon>Magnoliopsida</taxon>
        <taxon>eudicotyledons</taxon>
        <taxon>Gunneridae</taxon>
        <taxon>Pentapetalae</taxon>
        <taxon>rosids</taxon>
        <taxon>fabids</taxon>
        <taxon>Fabales</taxon>
        <taxon>Fabaceae</taxon>
        <taxon>Papilionoideae</taxon>
        <taxon>50 kb inversion clade</taxon>
        <taxon>NPAAA clade</taxon>
        <taxon>indigoferoid/millettioid clade</taxon>
        <taxon>Phaseoleae</taxon>
        <taxon>Vigna</taxon>
    </lineage>
</organism>
<keyword evidence="10" id="KW-0732">Signal</keyword>
<keyword evidence="7 8" id="KW-0539">Nucleus</keyword>
<evidence type="ECO:0000256" key="9">
    <source>
        <dbReference type="SAM" id="MobiDB-lite"/>
    </source>
</evidence>
<comment type="subcellular location">
    <subcellularLocation>
        <location evidence="8">Nucleus</location>
    </subcellularLocation>
</comment>
<evidence type="ECO:0000256" key="5">
    <source>
        <dbReference type="ARBA" id="ARBA00023125"/>
    </source>
</evidence>
<dbReference type="PROSITE" id="PS01361">
    <property type="entry name" value="ZF_DOF_1"/>
    <property type="match status" value="1"/>
</dbReference>
<feature type="region of interest" description="Disordered" evidence="9">
    <location>
        <begin position="269"/>
        <end position="297"/>
    </location>
</feature>
<dbReference type="GO" id="GO:0003700">
    <property type="term" value="F:DNA-binding transcription factor activity"/>
    <property type="evidence" value="ECO:0007669"/>
    <property type="project" value="InterPro"/>
</dbReference>
<name>A0A1S3ULE9_VIGRR</name>
<keyword evidence="3" id="KW-0862">Zinc</keyword>
<evidence type="ECO:0000256" key="1">
    <source>
        <dbReference type="ARBA" id="ARBA00022723"/>
    </source>
</evidence>
<keyword evidence="2 8" id="KW-0863">Zinc-finger</keyword>
<dbReference type="KEGG" id="vra:106766686"/>
<evidence type="ECO:0000256" key="7">
    <source>
        <dbReference type="ARBA" id="ARBA00023242"/>
    </source>
</evidence>
<feature type="region of interest" description="Disordered" evidence="9">
    <location>
        <begin position="75"/>
        <end position="138"/>
    </location>
</feature>
<dbReference type="GO" id="GO:0008270">
    <property type="term" value="F:zinc ion binding"/>
    <property type="evidence" value="ECO:0007669"/>
    <property type="project" value="UniProtKB-KW"/>
</dbReference>
<dbReference type="GO" id="GO:0005634">
    <property type="term" value="C:nucleus"/>
    <property type="evidence" value="ECO:0007669"/>
    <property type="project" value="UniProtKB-SubCell"/>
</dbReference>
<dbReference type="RefSeq" id="XP_022638882.1">
    <property type="nucleotide sequence ID" value="XM_022783161.1"/>
</dbReference>
<feature type="compositionally biased region" description="Low complexity" evidence="9">
    <location>
        <begin position="274"/>
        <end position="292"/>
    </location>
</feature>
<evidence type="ECO:0000259" key="11">
    <source>
        <dbReference type="PROSITE" id="PS50884"/>
    </source>
</evidence>
<evidence type="ECO:0000313" key="14">
    <source>
        <dbReference type="RefSeq" id="XP_022638882.1"/>
    </source>
</evidence>
<evidence type="ECO:0000256" key="3">
    <source>
        <dbReference type="ARBA" id="ARBA00022833"/>
    </source>
</evidence>
<feature type="region of interest" description="Disordered" evidence="9">
    <location>
        <begin position="430"/>
        <end position="469"/>
    </location>
</feature>
<dbReference type="PROSITE" id="PS50884">
    <property type="entry name" value="ZF_DOF_2"/>
    <property type="match status" value="1"/>
</dbReference>
<evidence type="ECO:0000313" key="13">
    <source>
        <dbReference type="RefSeq" id="XP_014506883.1"/>
    </source>
</evidence>
<evidence type="ECO:0000256" key="10">
    <source>
        <dbReference type="SAM" id="SignalP"/>
    </source>
</evidence>
<reference evidence="13" key="2">
    <citation type="submission" date="2023-09" db="UniProtKB">
        <authorList>
            <consortium name="RefSeq"/>
        </authorList>
    </citation>
    <scope>IDENTIFICATION</scope>
    <source>
        <tissue evidence="13 14">Leaf</tissue>
    </source>
</reference>
<dbReference type="Pfam" id="PF02701">
    <property type="entry name" value="Zn_ribbon_Dof"/>
    <property type="match status" value="1"/>
</dbReference>
<keyword evidence="6" id="KW-0804">Transcription</keyword>
<dbReference type="AlphaFoldDB" id="A0A1S3ULE9"/>
<keyword evidence="4" id="KW-0805">Transcription regulation</keyword>
<dbReference type="Proteomes" id="UP000087766">
    <property type="component" value="Chromosome 7"/>
</dbReference>
<evidence type="ECO:0000256" key="6">
    <source>
        <dbReference type="ARBA" id="ARBA00023163"/>
    </source>
</evidence>
<feature type="compositionally biased region" description="Basic and acidic residues" evidence="9">
    <location>
        <begin position="75"/>
        <end position="90"/>
    </location>
</feature>
<dbReference type="STRING" id="3916.A0A1S3ULE9"/>
<feature type="signal peptide" evidence="10">
    <location>
        <begin position="1"/>
        <end position="18"/>
    </location>
</feature>
<dbReference type="RefSeq" id="XP_014506883.1">
    <property type="nucleotide sequence ID" value="XM_014651397.2"/>
</dbReference>
<evidence type="ECO:0000313" key="12">
    <source>
        <dbReference type="Proteomes" id="UP000087766"/>
    </source>
</evidence>
<dbReference type="PANTHER" id="PTHR31089:SF69">
    <property type="entry name" value="DOF-TYPE ZINC FINGER DNA-BINDING FAMILY PROTEIN"/>
    <property type="match status" value="1"/>
</dbReference>
<protein>
    <submittedName>
        <fullName evidence="13 14">Cyclic dof factor 3 isoform X1</fullName>
    </submittedName>
</protein>
<dbReference type="GO" id="GO:0003677">
    <property type="term" value="F:DNA binding"/>
    <property type="evidence" value="ECO:0007669"/>
    <property type="project" value="UniProtKB-UniRule"/>
</dbReference>
<feature type="compositionally biased region" description="Polar residues" evidence="9">
    <location>
        <begin position="101"/>
        <end position="114"/>
    </location>
</feature>
<feature type="compositionally biased region" description="Basic and acidic residues" evidence="9">
    <location>
        <begin position="126"/>
        <end position="136"/>
    </location>
</feature>
<keyword evidence="5 8" id="KW-0238">DNA-binding</keyword>
<evidence type="ECO:0000256" key="4">
    <source>
        <dbReference type="ARBA" id="ARBA00023015"/>
    </source>
</evidence>
<dbReference type="PANTHER" id="PTHR31089">
    <property type="entry name" value="CYCLIC DOF FACTOR 2"/>
    <property type="match status" value="1"/>
</dbReference>